<proteinExistence type="predicted"/>
<sequence length="133" mass="15018">MSATLTVRDETTFAFGGEERVFTLDFSAERVTVRDLIRVRVRGEVEEYNARRGELFRGLVQPTDTERVLNGFRVREGRRIDAEEQVERAIEAFGRNGFLLLVDDLQVDDLEETIEVGPGTTVTFLKLVPLVGG</sequence>
<dbReference type="AlphaFoldDB" id="A0A6G8PUS6"/>
<evidence type="ECO:0000313" key="2">
    <source>
        <dbReference type="Proteomes" id="UP000502706"/>
    </source>
</evidence>
<reference evidence="1 2" key="1">
    <citation type="submission" date="2019-10" db="EMBL/GenBank/DDBJ databases">
        <title>Rubrobacter sp nov SCSIO 52915 isolated from a deep-sea sediment in the South China Sea.</title>
        <authorList>
            <person name="Chen R.W."/>
        </authorList>
    </citation>
    <scope>NUCLEOTIDE SEQUENCE [LARGE SCALE GENOMIC DNA]</scope>
    <source>
        <strain evidence="1 2">SCSIO 52915</strain>
    </source>
</reference>
<dbReference type="EMBL" id="CP045121">
    <property type="protein sequence ID" value="QIN77881.1"/>
    <property type="molecule type" value="Genomic_DNA"/>
</dbReference>
<dbReference type="KEGG" id="rmar:GBA65_04390"/>
<protein>
    <submittedName>
        <fullName evidence="1">Uncharacterized protein</fullName>
    </submittedName>
</protein>
<evidence type="ECO:0000313" key="1">
    <source>
        <dbReference type="EMBL" id="QIN77881.1"/>
    </source>
</evidence>
<dbReference type="Proteomes" id="UP000502706">
    <property type="component" value="Chromosome"/>
</dbReference>
<dbReference type="RefSeq" id="WP_166395561.1">
    <property type="nucleotide sequence ID" value="NZ_CP045121.1"/>
</dbReference>
<gene>
    <name evidence="1" type="ORF">GBA65_04390</name>
</gene>
<name>A0A6G8PUS6_9ACTN</name>
<accession>A0A6G8PUS6</accession>
<keyword evidence="2" id="KW-1185">Reference proteome</keyword>
<organism evidence="1 2">
    <name type="scientific">Rubrobacter marinus</name>
    <dbReference type="NCBI Taxonomy" id="2653852"/>
    <lineage>
        <taxon>Bacteria</taxon>
        <taxon>Bacillati</taxon>
        <taxon>Actinomycetota</taxon>
        <taxon>Rubrobacteria</taxon>
        <taxon>Rubrobacterales</taxon>
        <taxon>Rubrobacteraceae</taxon>
        <taxon>Rubrobacter</taxon>
    </lineage>
</organism>